<dbReference type="InterPro" id="IPR036719">
    <property type="entry name" value="Neuro-gated_channel_TM_sf"/>
</dbReference>
<name>A0A812T2C8_9DINO</name>
<dbReference type="GO" id="GO:0005230">
    <property type="term" value="F:extracellular ligand-gated monoatomic ion channel activity"/>
    <property type="evidence" value="ECO:0007669"/>
    <property type="project" value="InterPro"/>
</dbReference>
<sequence length="543" mass="62573">MWWDDNRCVYTPCARSGEDWSSSEEEFDVNAIQPEGYEDGVLTEYTKNCNAKDGGTTIDCRKAIRVYIDVNPHELKKVDDQNEEFNMIFVLKLSWLDPDLKNFESEITLRQEDAVDEPHLKKKKVLLKKKYANGDIEFVDGETRQTRTLSKLEYVSMQDPKWDEYFFPDFSFLNLQNDALQTLEKRSLLWCGKMGGFVAYSMKYYATFQESLELQNFPLDRHLCRIKLTAEKLIDEFQFVPVVGSKKIAQVCDMWACDNSIQQKCTVYVRHCDRYFPFEAQRSCVSVVFHLERKGDYYFHSVLFMVFLVNIISLCTFSIPLEDVSGRLGHLSTCFLAVLAYRYVIDDSLPRKEYLTAADAYIIFACSFQVIICLQTVLLGFLGNLIEHQNLVDRYVGLVLLVVWLGVNYYLRYLWQSSHRQSWQTVYAVNREPYGPINECSQCGHIWLCKQCQVSNPDKQCYNHPLCSGAGKSITTKFYTPEDRPPLVKPQRLPSPPEELKMAKPLGSTPQQSVKTSMSLSPTSPGMPLLAGTQNYMSSGYGY</sequence>
<evidence type="ECO:0000256" key="1">
    <source>
        <dbReference type="ARBA" id="ARBA00004141"/>
    </source>
</evidence>
<feature type="transmembrane region" description="Helical" evidence="3">
    <location>
        <begin position="394"/>
        <end position="411"/>
    </location>
</feature>
<dbReference type="PANTHER" id="PTHR18945">
    <property type="entry name" value="NEUROTRANSMITTER GATED ION CHANNEL"/>
    <property type="match status" value="1"/>
</dbReference>
<feature type="region of interest" description="Disordered" evidence="2">
    <location>
        <begin position="481"/>
        <end position="531"/>
    </location>
</feature>
<dbReference type="AlphaFoldDB" id="A0A812T2C8"/>
<feature type="transmembrane region" description="Helical" evidence="3">
    <location>
        <begin position="327"/>
        <end position="345"/>
    </location>
</feature>
<dbReference type="Gene3D" id="2.70.170.10">
    <property type="entry name" value="Neurotransmitter-gated ion-channel ligand-binding domain"/>
    <property type="match status" value="1"/>
</dbReference>
<comment type="caution">
    <text evidence="4">The sequence shown here is derived from an EMBL/GenBank/DDBJ whole genome shotgun (WGS) entry which is preliminary data.</text>
</comment>
<reference evidence="4" key="1">
    <citation type="submission" date="2021-02" db="EMBL/GenBank/DDBJ databases">
        <authorList>
            <person name="Dougan E. K."/>
            <person name="Rhodes N."/>
            <person name="Thang M."/>
            <person name="Chan C."/>
        </authorList>
    </citation>
    <scope>NUCLEOTIDE SEQUENCE</scope>
</reference>
<dbReference type="Gene3D" id="1.20.58.390">
    <property type="entry name" value="Neurotransmitter-gated ion-channel transmembrane domain"/>
    <property type="match status" value="1"/>
</dbReference>
<keyword evidence="5" id="KW-1185">Reference proteome</keyword>
<dbReference type="GO" id="GO:0016020">
    <property type="term" value="C:membrane"/>
    <property type="evidence" value="ECO:0007669"/>
    <property type="project" value="UniProtKB-SubCell"/>
</dbReference>
<gene>
    <name evidence="4" type="primary">GLRA1</name>
    <name evidence="4" type="ORF">SNAT2548_LOCUS28720</name>
</gene>
<comment type="subcellular location">
    <subcellularLocation>
        <location evidence="1">Membrane</location>
        <topology evidence="1">Multi-pass membrane protein</topology>
    </subcellularLocation>
</comment>
<dbReference type="InterPro" id="IPR038050">
    <property type="entry name" value="Neuro_actylchol_rec"/>
</dbReference>
<dbReference type="InterPro" id="IPR036734">
    <property type="entry name" value="Neur_chan_lig-bd_sf"/>
</dbReference>
<accession>A0A812T2C8</accession>
<keyword evidence="3" id="KW-0812">Transmembrane</keyword>
<keyword evidence="3" id="KW-0472">Membrane</keyword>
<feature type="compositionally biased region" description="Polar residues" evidence="2">
    <location>
        <begin position="508"/>
        <end position="524"/>
    </location>
</feature>
<organism evidence="4 5">
    <name type="scientific">Symbiodinium natans</name>
    <dbReference type="NCBI Taxonomy" id="878477"/>
    <lineage>
        <taxon>Eukaryota</taxon>
        <taxon>Sar</taxon>
        <taxon>Alveolata</taxon>
        <taxon>Dinophyceae</taxon>
        <taxon>Suessiales</taxon>
        <taxon>Symbiodiniaceae</taxon>
        <taxon>Symbiodinium</taxon>
    </lineage>
</organism>
<dbReference type="SUPFAM" id="SSF90112">
    <property type="entry name" value="Neurotransmitter-gated ion-channel transmembrane pore"/>
    <property type="match status" value="1"/>
</dbReference>
<evidence type="ECO:0000313" key="4">
    <source>
        <dbReference type="EMBL" id="CAE7513082.1"/>
    </source>
</evidence>
<evidence type="ECO:0000256" key="3">
    <source>
        <dbReference type="SAM" id="Phobius"/>
    </source>
</evidence>
<dbReference type="Proteomes" id="UP000604046">
    <property type="component" value="Unassembled WGS sequence"/>
</dbReference>
<feature type="transmembrane region" description="Helical" evidence="3">
    <location>
        <begin position="297"/>
        <end position="321"/>
    </location>
</feature>
<dbReference type="EMBL" id="CAJNDS010002528">
    <property type="protein sequence ID" value="CAE7513082.1"/>
    <property type="molecule type" value="Genomic_DNA"/>
</dbReference>
<dbReference type="InterPro" id="IPR006201">
    <property type="entry name" value="Neur_channel"/>
</dbReference>
<protein>
    <submittedName>
        <fullName evidence="4">GLRA1 protein</fullName>
    </submittedName>
</protein>
<dbReference type="GO" id="GO:0004888">
    <property type="term" value="F:transmembrane signaling receptor activity"/>
    <property type="evidence" value="ECO:0007669"/>
    <property type="project" value="InterPro"/>
</dbReference>
<evidence type="ECO:0000313" key="5">
    <source>
        <dbReference type="Proteomes" id="UP000604046"/>
    </source>
</evidence>
<proteinExistence type="predicted"/>
<keyword evidence="3" id="KW-1133">Transmembrane helix</keyword>
<dbReference type="OrthoDB" id="5975154at2759"/>
<feature type="transmembrane region" description="Helical" evidence="3">
    <location>
        <begin position="357"/>
        <end position="382"/>
    </location>
</feature>
<evidence type="ECO:0000256" key="2">
    <source>
        <dbReference type="SAM" id="MobiDB-lite"/>
    </source>
</evidence>